<accession>A0A6J5LVZ6</accession>
<evidence type="ECO:0000313" key="4">
    <source>
        <dbReference type="EMBL" id="CAB4166111.1"/>
    </source>
</evidence>
<proteinExistence type="predicted"/>
<evidence type="ECO:0000313" key="2">
    <source>
        <dbReference type="EMBL" id="CAB4137126.1"/>
    </source>
</evidence>
<dbReference type="EMBL" id="LR796330">
    <property type="protein sequence ID" value="CAB4137126.1"/>
    <property type="molecule type" value="Genomic_DNA"/>
</dbReference>
<protein>
    <submittedName>
        <fullName evidence="2">Uncharacterized protein</fullName>
    </submittedName>
</protein>
<evidence type="ECO:0000313" key="3">
    <source>
        <dbReference type="EMBL" id="CAB4160668.1"/>
    </source>
</evidence>
<name>A0A6J5LVZ6_9CAUD</name>
<organism evidence="2">
    <name type="scientific">uncultured Caudovirales phage</name>
    <dbReference type="NCBI Taxonomy" id="2100421"/>
    <lineage>
        <taxon>Viruses</taxon>
        <taxon>Duplodnaviria</taxon>
        <taxon>Heunggongvirae</taxon>
        <taxon>Uroviricota</taxon>
        <taxon>Caudoviricetes</taxon>
        <taxon>Peduoviridae</taxon>
        <taxon>Maltschvirus</taxon>
        <taxon>Maltschvirus maltsch</taxon>
    </lineage>
</organism>
<dbReference type="EMBL" id="LR796701">
    <property type="protein sequence ID" value="CAB4160668.1"/>
    <property type="molecule type" value="Genomic_DNA"/>
</dbReference>
<feature type="coiled-coil region" evidence="1">
    <location>
        <begin position="13"/>
        <end position="40"/>
    </location>
</feature>
<sequence length="57" mass="6543">MDVIDDKNDKQLLQSMLAEIAKASNEIKCARGDIEKAQSRIKFITLLTHELIDRQKD</sequence>
<keyword evidence="1" id="KW-0175">Coiled coil</keyword>
<gene>
    <name evidence="2" type="ORF">UFOVP322_14</name>
    <name evidence="3" type="ORF">UFOVP771_12</name>
    <name evidence="4" type="ORF">UFOVP850_12</name>
</gene>
<dbReference type="EMBL" id="LR796796">
    <property type="protein sequence ID" value="CAB4166111.1"/>
    <property type="molecule type" value="Genomic_DNA"/>
</dbReference>
<evidence type="ECO:0000256" key="1">
    <source>
        <dbReference type="SAM" id="Coils"/>
    </source>
</evidence>
<reference evidence="2" key="1">
    <citation type="submission" date="2020-04" db="EMBL/GenBank/DDBJ databases">
        <authorList>
            <person name="Chiriac C."/>
            <person name="Salcher M."/>
            <person name="Ghai R."/>
            <person name="Kavagutti S V."/>
        </authorList>
    </citation>
    <scope>NUCLEOTIDE SEQUENCE</scope>
</reference>